<keyword evidence="2" id="KW-1185">Reference proteome</keyword>
<sequence>MDFIELNSRSNLIINKQSNSYYICYQHQYYNSGGQSTSFICMQASQNIFSSSKEISIKSCLKMNQLSSYFQIISKIAPKNTSQLEVKIVSRSPTLKRNQLRLFSSKPINANIPLLIYILLISVC</sequence>
<dbReference type="EMBL" id="GG662853">
    <property type="protein sequence ID" value="EWS76489.1"/>
    <property type="molecule type" value="Genomic_DNA"/>
</dbReference>
<dbReference type="KEGG" id="tet:TTHERM_000059479"/>
<gene>
    <name evidence="1" type="ORF">TTHERM_000059479</name>
</gene>
<dbReference type="RefSeq" id="XP_012650976.1">
    <property type="nucleotide sequence ID" value="XM_012795522.1"/>
</dbReference>
<name>W7XLL3_TETTS</name>
<proteinExistence type="predicted"/>
<evidence type="ECO:0000313" key="1">
    <source>
        <dbReference type="EMBL" id="EWS76489.1"/>
    </source>
</evidence>
<organism evidence="1 2">
    <name type="scientific">Tetrahymena thermophila (strain SB210)</name>
    <dbReference type="NCBI Taxonomy" id="312017"/>
    <lineage>
        <taxon>Eukaryota</taxon>
        <taxon>Sar</taxon>
        <taxon>Alveolata</taxon>
        <taxon>Ciliophora</taxon>
        <taxon>Intramacronucleata</taxon>
        <taxon>Oligohymenophorea</taxon>
        <taxon>Hymenostomatida</taxon>
        <taxon>Tetrahymenina</taxon>
        <taxon>Tetrahymenidae</taxon>
        <taxon>Tetrahymena</taxon>
    </lineage>
</organism>
<accession>W7XLL3</accession>
<dbReference type="AlphaFoldDB" id="W7XLL3"/>
<reference evidence="2" key="1">
    <citation type="journal article" date="2006" name="PLoS Biol.">
        <title>Macronuclear genome sequence of the ciliate Tetrahymena thermophila, a model eukaryote.</title>
        <authorList>
            <person name="Eisen J.A."/>
            <person name="Coyne R.S."/>
            <person name="Wu M."/>
            <person name="Wu D."/>
            <person name="Thiagarajan M."/>
            <person name="Wortman J.R."/>
            <person name="Badger J.H."/>
            <person name="Ren Q."/>
            <person name="Amedeo P."/>
            <person name="Jones K.M."/>
            <person name="Tallon L.J."/>
            <person name="Delcher A.L."/>
            <person name="Salzberg S.L."/>
            <person name="Silva J.C."/>
            <person name="Haas B.J."/>
            <person name="Majoros W.H."/>
            <person name="Farzad M."/>
            <person name="Carlton J.M."/>
            <person name="Smith R.K. Jr."/>
            <person name="Garg J."/>
            <person name="Pearlman R.E."/>
            <person name="Karrer K.M."/>
            <person name="Sun L."/>
            <person name="Manning G."/>
            <person name="Elde N.C."/>
            <person name="Turkewitz A.P."/>
            <person name="Asai D.J."/>
            <person name="Wilkes D.E."/>
            <person name="Wang Y."/>
            <person name="Cai H."/>
            <person name="Collins K."/>
            <person name="Stewart B.A."/>
            <person name="Lee S.R."/>
            <person name="Wilamowska K."/>
            <person name="Weinberg Z."/>
            <person name="Ruzzo W.L."/>
            <person name="Wloga D."/>
            <person name="Gaertig J."/>
            <person name="Frankel J."/>
            <person name="Tsao C.-C."/>
            <person name="Gorovsky M.A."/>
            <person name="Keeling P.J."/>
            <person name="Waller R.F."/>
            <person name="Patron N.J."/>
            <person name="Cherry J.M."/>
            <person name="Stover N.A."/>
            <person name="Krieger C.J."/>
            <person name="del Toro C."/>
            <person name="Ryder H.F."/>
            <person name="Williamson S.C."/>
            <person name="Barbeau R.A."/>
            <person name="Hamilton E.P."/>
            <person name="Orias E."/>
        </authorList>
    </citation>
    <scope>NUCLEOTIDE SEQUENCE [LARGE SCALE GENOMIC DNA]</scope>
    <source>
        <strain evidence="2">SB210</strain>
    </source>
</reference>
<protein>
    <submittedName>
        <fullName evidence="1">Uncharacterized protein</fullName>
    </submittedName>
</protein>
<dbReference type="InParanoid" id="W7XLL3"/>
<dbReference type="Proteomes" id="UP000009168">
    <property type="component" value="Unassembled WGS sequence"/>
</dbReference>
<dbReference type="GeneID" id="24437054"/>
<evidence type="ECO:0000313" key="2">
    <source>
        <dbReference type="Proteomes" id="UP000009168"/>
    </source>
</evidence>